<reference evidence="8 9" key="1">
    <citation type="submission" date="2019-12" db="EMBL/GenBank/DDBJ databases">
        <authorList>
            <person name="Zhang Y.-J."/>
        </authorList>
    </citation>
    <scope>NUCLEOTIDE SEQUENCE [LARGE SCALE GENOMIC DNA]</scope>
    <source>
        <strain evidence="8 9">H18S-6</strain>
    </source>
</reference>
<evidence type="ECO:0000256" key="3">
    <source>
        <dbReference type="ARBA" id="ARBA00022630"/>
    </source>
</evidence>
<dbReference type="Gene3D" id="3.30.9.10">
    <property type="entry name" value="D-Amino Acid Oxidase, subunit A, domain 2"/>
    <property type="match status" value="1"/>
</dbReference>
<evidence type="ECO:0000259" key="7">
    <source>
        <dbReference type="Pfam" id="PF07976"/>
    </source>
</evidence>
<dbReference type="NCBIfam" id="NF006144">
    <property type="entry name" value="PRK08294.1"/>
    <property type="match status" value="1"/>
</dbReference>
<dbReference type="CDD" id="cd02979">
    <property type="entry name" value="PHOX_C"/>
    <property type="match status" value="1"/>
</dbReference>
<dbReference type="Gene3D" id="3.50.50.60">
    <property type="entry name" value="FAD/NAD(P)-binding domain"/>
    <property type="match status" value="1"/>
</dbReference>
<dbReference type="SUPFAM" id="SSF51905">
    <property type="entry name" value="FAD/NAD(P)-binding domain"/>
    <property type="match status" value="1"/>
</dbReference>
<comment type="caution">
    <text evidence="8">The sequence shown here is derived from an EMBL/GenBank/DDBJ whole genome shotgun (WGS) entry which is preliminary data.</text>
</comment>
<evidence type="ECO:0000256" key="2">
    <source>
        <dbReference type="ARBA" id="ARBA00007801"/>
    </source>
</evidence>
<dbReference type="PRINTS" id="PR00420">
    <property type="entry name" value="RNGMNOXGNASE"/>
</dbReference>
<dbReference type="GO" id="GO:0016709">
    <property type="term" value="F:oxidoreductase activity, acting on paired donors, with incorporation or reduction of molecular oxygen, NAD(P)H as one donor, and incorporation of one atom of oxygen"/>
    <property type="evidence" value="ECO:0007669"/>
    <property type="project" value="UniProtKB-ARBA"/>
</dbReference>
<keyword evidence="4" id="KW-0274">FAD</keyword>
<proteinExistence type="inferred from homology"/>
<organism evidence="8 9">
    <name type="scientific">Parasedimentitalea maritima</name>
    <dbReference type="NCBI Taxonomy" id="2578117"/>
    <lineage>
        <taxon>Bacteria</taxon>
        <taxon>Pseudomonadati</taxon>
        <taxon>Pseudomonadota</taxon>
        <taxon>Alphaproteobacteria</taxon>
        <taxon>Rhodobacterales</taxon>
        <taxon>Paracoccaceae</taxon>
        <taxon>Parasedimentitalea</taxon>
    </lineage>
</organism>
<feature type="domain" description="FAD-binding" evidence="6">
    <location>
        <begin position="29"/>
        <end position="397"/>
    </location>
</feature>
<name>A0A6A4RBX3_9RHOB</name>
<dbReference type="RefSeq" id="WP_158980387.1">
    <property type="nucleotide sequence ID" value="NZ_WSFO01000010.1"/>
</dbReference>
<evidence type="ECO:0000313" key="8">
    <source>
        <dbReference type="EMBL" id="KAE9628137.1"/>
    </source>
</evidence>
<sequence length="635" mass="70305">MQYHLNGFQPGGPFVAKALEVTPNSPETVDVLIVGCGPAGLTLAAQLSAFPEITTRITERKSGPLEIGQADGIACRSIEMFQAFGFAEKVTKEGYWVNEVAFWRPGEDGSGLQRADRIQDVADDLSEMPHVILNQARVHDFHLEVMRNSPHRLTPDYNRELFELTKSDDADYPVTAKFRCLDGDRETESIRARYVVGCDGARSIVRKSLSHELKGASARQLWGVMDVLAITDFPDIRLKTAMQSADQGSILIIPREGGYMVRMYIELDELHGDERASDRNVSSEMLIEKARAIFAPYLLDVKEVAWWSAYEIAQRVCDSFDDVPDAERGTRNPHIFIAGDACHTHSPKAGQGMNVSMADTFNLGWKLASVLRGQAYPALLHTYSQERRAKAKELIDFDKDMARLFSTKPKDAAEAAQFQHFFKKHGRYTAGVETRYETSLITATEKYQALATGFKVGMRFHSAPVIRLGDGKPMQLGHTLKADGRWRLIALAAAGDSGQSGGGIAQLCDFLTNDADSPITRFTPDRADIDSVFDLRAVFQLSHQVMALETLPKLLLPSKGVHHLTDYEKAFCPDLKQVPDIFDLRGVDRTSGALLVIRPDQFIAHVLPLDGFEELAIFFQNVMGVQDLLGGAAAA</sequence>
<comment type="similarity">
    <text evidence="2">Belongs to the PheA/TfdB FAD monooxygenase family.</text>
</comment>
<evidence type="ECO:0000256" key="5">
    <source>
        <dbReference type="ARBA" id="ARBA00023002"/>
    </source>
</evidence>
<evidence type="ECO:0000256" key="1">
    <source>
        <dbReference type="ARBA" id="ARBA00001974"/>
    </source>
</evidence>
<dbReference type="SUPFAM" id="SSF52833">
    <property type="entry name" value="Thioredoxin-like"/>
    <property type="match status" value="1"/>
</dbReference>
<dbReference type="Gene3D" id="3.40.30.20">
    <property type="match status" value="1"/>
</dbReference>
<dbReference type="EMBL" id="WSFO01000010">
    <property type="protein sequence ID" value="KAE9628137.1"/>
    <property type="molecule type" value="Genomic_DNA"/>
</dbReference>
<dbReference type="InterPro" id="IPR002938">
    <property type="entry name" value="FAD-bd"/>
</dbReference>
<feature type="domain" description="Phenol hydroxylase-like C-terminal dimerisation" evidence="7">
    <location>
        <begin position="434"/>
        <end position="625"/>
    </location>
</feature>
<dbReference type="PANTHER" id="PTHR43004:SF19">
    <property type="entry name" value="BINDING MONOOXYGENASE, PUTATIVE (JCVI)-RELATED"/>
    <property type="match status" value="1"/>
</dbReference>
<dbReference type="InterPro" id="IPR036188">
    <property type="entry name" value="FAD/NAD-bd_sf"/>
</dbReference>
<accession>A0A6A4RBX3</accession>
<evidence type="ECO:0000313" key="9">
    <source>
        <dbReference type="Proteomes" id="UP000441586"/>
    </source>
</evidence>
<dbReference type="PANTHER" id="PTHR43004">
    <property type="entry name" value="TRK SYSTEM POTASSIUM UPTAKE PROTEIN"/>
    <property type="match status" value="1"/>
</dbReference>
<gene>
    <name evidence="8" type="ORF">GP644_16000</name>
</gene>
<keyword evidence="5" id="KW-0560">Oxidoreductase</keyword>
<dbReference type="AlphaFoldDB" id="A0A6A4RBX3"/>
<dbReference type="Pfam" id="PF07976">
    <property type="entry name" value="Phe_hydrox_dim"/>
    <property type="match status" value="1"/>
</dbReference>
<dbReference type="Proteomes" id="UP000441586">
    <property type="component" value="Unassembled WGS sequence"/>
</dbReference>
<dbReference type="Pfam" id="PF01494">
    <property type="entry name" value="FAD_binding_3"/>
    <property type="match status" value="1"/>
</dbReference>
<dbReference type="InterPro" id="IPR038220">
    <property type="entry name" value="PHOX_C_sf"/>
</dbReference>
<keyword evidence="3" id="KW-0285">Flavoprotein</keyword>
<comment type="cofactor">
    <cofactor evidence="1">
        <name>FAD</name>
        <dbReference type="ChEBI" id="CHEBI:57692"/>
    </cofactor>
</comment>
<protein>
    <submittedName>
        <fullName evidence="8">3-hydroxybenzoate 4-monooxygenase</fullName>
    </submittedName>
</protein>
<dbReference type="InterPro" id="IPR036249">
    <property type="entry name" value="Thioredoxin-like_sf"/>
</dbReference>
<dbReference type="GO" id="GO:0071949">
    <property type="term" value="F:FAD binding"/>
    <property type="evidence" value="ECO:0007669"/>
    <property type="project" value="InterPro"/>
</dbReference>
<dbReference type="InterPro" id="IPR050641">
    <property type="entry name" value="RIFMO-like"/>
</dbReference>
<evidence type="ECO:0000256" key="4">
    <source>
        <dbReference type="ARBA" id="ARBA00022827"/>
    </source>
</evidence>
<keyword evidence="8" id="KW-0503">Monooxygenase</keyword>
<dbReference type="InterPro" id="IPR012941">
    <property type="entry name" value="Phe_hydrox_C_dim_dom"/>
</dbReference>
<dbReference type="SUPFAM" id="SSF54373">
    <property type="entry name" value="FAD-linked reductases, C-terminal domain"/>
    <property type="match status" value="1"/>
</dbReference>
<evidence type="ECO:0000259" key="6">
    <source>
        <dbReference type="Pfam" id="PF01494"/>
    </source>
</evidence>